<keyword evidence="1" id="KW-0732">Signal</keyword>
<evidence type="ECO:0000313" key="3">
    <source>
        <dbReference type="Proteomes" id="UP000255505"/>
    </source>
</evidence>
<feature type="signal peptide" evidence="1">
    <location>
        <begin position="1"/>
        <end position="26"/>
    </location>
</feature>
<accession>A0A375IJF8</accession>
<evidence type="ECO:0000256" key="1">
    <source>
        <dbReference type="SAM" id="SignalP"/>
    </source>
</evidence>
<evidence type="ECO:0008006" key="4">
    <source>
        <dbReference type="Google" id="ProtNLM"/>
    </source>
</evidence>
<proteinExistence type="predicted"/>
<organism evidence="2 3">
    <name type="scientific">Cupriavidus taiwanensis</name>
    <dbReference type="NCBI Taxonomy" id="164546"/>
    <lineage>
        <taxon>Bacteria</taxon>
        <taxon>Pseudomonadati</taxon>
        <taxon>Pseudomonadota</taxon>
        <taxon>Betaproteobacteria</taxon>
        <taxon>Burkholderiales</taxon>
        <taxon>Burkholderiaceae</taxon>
        <taxon>Cupriavidus</taxon>
    </lineage>
</organism>
<reference evidence="2 3" key="1">
    <citation type="submission" date="2018-01" db="EMBL/GenBank/DDBJ databases">
        <authorList>
            <person name="Gaut B.S."/>
            <person name="Morton B.R."/>
            <person name="Clegg M.T."/>
            <person name="Duvall M.R."/>
        </authorList>
    </citation>
    <scope>NUCLEOTIDE SEQUENCE [LARGE SCALE GENOMIC DNA]</scope>
    <source>
        <strain evidence="2">Cupriavidus taiwanensis LMG 19425</strain>
    </source>
</reference>
<dbReference type="EMBL" id="LT991976">
    <property type="protein sequence ID" value="SPK74151.1"/>
    <property type="molecule type" value="Genomic_DNA"/>
</dbReference>
<name>A0A375IJF8_9BURK</name>
<dbReference type="Proteomes" id="UP000255505">
    <property type="component" value="Chromosome I"/>
</dbReference>
<evidence type="ECO:0000313" key="2">
    <source>
        <dbReference type="EMBL" id="SPK74151.1"/>
    </source>
</evidence>
<dbReference type="AlphaFoldDB" id="A0A375IJF8"/>
<sequence length="222" mass="24171">MKAYISVRPSYLALMAALLLNVPAHAQWRRPPTVPMQVGANPVSAADIVGRDLDMIGLGGVGHVGIWTGNLVIEALNTSGNAINTNSLFDFKSRTRYWGAVFVDGLEKMPSQRMCTDASCSYLVALGMKEAIIQNALVIKQIGADYTVADGYISALPACSPPACASYRRPVRGLYRCNKFVVDAFAPLSNVNLELWNVMSRTNRPSMLFSSFNERGVVLQPK</sequence>
<gene>
    <name evidence="2" type="ORF">CT19425_120393</name>
</gene>
<protein>
    <recommendedName>
        <fullName evidence="4">Lipoprotein</fullName>
    </recommendedName>
</protein>
<dbReference type="RefSeq" id="WP_147299660.1">
    <property type="nucleotide sequence ID" value="NZ_LT991976.1"/>
</dbReference>
<feature type="chain" id="PRO_5016581274" description="Lipoprotein" evidence="1">
    <location>
        <begin position="27"/>
        <end position="222"/>
    </location>
</feature>